<evidence type="ECO:0000256" key="5">
    <source>
        <dbReference type="ARBA" id="ARBA00023163"/>
    </source>
</evidence>
<dbReference type="InterPro" id="IPR039425">
    <property type="entry name" value="RNA_pol_sigma-70-like"/>
</dbReference>
<dbReference type="Pfam" id="PF08281">
    <property type="entry name" value="Sigma70_r4_2"/>
    <property type="match status" value="1"/>
</dbReference>
<evidence type="ECO:0008006" key="11">
    <source>
        <dbReference type="Google" id="ProtNLM"/>
    </source>
</evidence>
<feature type="domain" description="RNA polymerase sigma factor 70 region 4 type 2" evidence="8">
    <location>
        <begin position="193"/>
        <end position="243"/>
    </location>
</feature>
<keyword evidence="4" id="KW-0238">DNA-binding</keyword>
<accession>A0ABN6XTE3</accession>
<evidence type="ECO:0000256" key="4">
    <source>
        <dbReference type="ARBA" id="ARBA00023125"/>
    </source>
</evidence>
<keyword evidence="10" id="KW-1185">Reference proteome</keyword>
<feature type="compositionally biased region" description="Basic and acidic residues" evidence="6">
    <location>
        <begin position="1"/>
        <end position="25"/>
    </location>
</feature>
<evidence type="ECO:0000313" key="9">
    <source>
        <dbReference type="EMBL" id="BDZ48251.1"/>
    </source>
</evidence>
<evidence type="ECO:0000259" key="8">
    <source>
        <dbReference type="Pfam" id="PF08281"/>
    </source>
</evidence>
<comment type="similarity">
    <text evidence="1">Belongs to the sigma-70 factor family. ECF subfamily.</text>
</comment>
<keyword evidence="2" id="KW-0805">Transcription regulation</keyword>
<evidence type="ECO:0000256" key="6">
    <source>
        <dbReference type="SAM" id="MobiDB-lite"/>
    </source>
</evidence>
<keyword evidence="5" id="KW-0804">Transcription</keyword>
<dbReference type="EMBL" id="AP027732">
    <property type="protein sequence ID" value="BDZ48251.1"/>
    <property type="molecule type" value="Genomic_DNA"/>
</dbReference>
<dbReference type="CDD" id="cd06171">
    <property type="entry name" value="Sigma70_r4"/>
    <property type="match status" value="1"/>
</dbReference>
<dbReference type="SUPFAM" id="SSF88946">
    <property type="entry name" value="Sigma2 domain of RNA polymerase sigma factors"/>
    <property type="match status" value="1"/>
</dbReference>
<evidence type="ECO:0000259" key="7">
    <source>
        <dbReference type="Pfam" id="PF04542"/>
    </source>
</evidence>
<evidence type="ECO:0000256" key="3">
    <source>
        <dbReference type="ARBA" id="ARBA00023082"/>
    </source>
</evidence>
<dbReference type="InterPro" id="IPR007627">
    <property type="entry name" value="RNA_pol_sigma70_r2"/>
</dbReference>
<dbReference type="SUPFAM" id="SSF88659">
    <property type="entry name" value="Sigma3 and sigma4 domains of RNA polymerase sigma factors"/>
    <property type="match status" value="1"/>
</dbReference>
<dbReference type="PANTHER" id="PTHR43133:SF8">
    <property type="entry name" value="RNA POLYMERASE SIGMA FACTOR HI_1459-RELATED"/>
    <property type="match status" value="1"/>
</dbReference>
<dbReference type="Pfam" id="PF04542">
    <property type="entry name" value="Sigma70_r2"/>
    <property type="match status" value="1"/>
</dbReference>
<name>A0ABN6XTE3_9MICO</name>
<keyword evidence="3" id="KW-0731">Sigma factor</keyword>
<dbReference type="NCBIfam" id="TIGR02937">
    <property type="entry name" value="sigma70-ECF"/>
    <property type="match status" value="1"/>
</dbReference>
<dbReference type="InterPro" id="IPR036388">
    <property type="entry name" value="WH-like_DNA-bd_sf"/>
</dbReference>
<dbReference type="InterPro" id="IPR014284">
    <property type="entry name" value="RNA_pol_sigma-70_dom"/>
</dbReference>
<dbReference type="PANTHER" id="PTHR43133">
    <property type="entry name" value="RNA POLYMERASE ECF-TYPE SIGMA FACTO"/>
    <property type="match status" value="1"/>
</dbReference>
<proteinExistence type="inferred from homology"/>
<gene>
    <name evidence="9" type="ORF">GCM10025867_04920</name>
</gene>
<dbReference type="InterPro" id="IPR013324">
    <property type="entry name" value="RNA_pol_sigma_r3/r4-like"/>
</dbReference>
<sequence>MEVDGRIDLSNRSGDETHAAGETSRETSNFFGGPLRSLWEFAGGVNLAERPRGLAAEREAPPGPDPSLLDTATDGLLARRASDGDEHAFETLLRRHLSLMTAYATRLTASRADASDAVQEASIAIWRELPTLTAPDAVRGWMMKIVSRKAFDLIRSRKPTADVDDDAVVAQLPVTDAGDPARLAVSADAMSGLRRALDALPALQRQAWILREVGGESYGEIAEHLGITTTAARGQLARARENLTREMEAWR</sequence>
<dbReference type="Gene3D" id="1.10.10.10">
    <property type="entry name" value="Winged helix-like DNA-binding domain superfamily/Winged helix DNA-binding domain"/>
    <property type="match status" value="1"/>
</dbReference>
<organism evidence="9 10">
    <name type="scientific">Frondihabitans sucicola</name>
    <dbReference type="NCBI Taxonomy" id="1268041"/>
    <lineage>
        <taxon>Bacteria</taxon>
        <taxon>Bacillati</taxon>
        <taxon>Actinomycetota</taxon>
        <taxon>Actinomycetes</taxon>
        <taxon>Micrococcales</taxon>
        <taxon>Microbacteriaceae</taxon>
        <taxon>Frondihabitans</taxon>
    </lineage>
</organism>
<feature type="domain" description="RNA polymerase sigma-70 region 2" evidence="7">
    <location>
        <begin position="92"/>
        <end position="158"/>
    </location>
</feature>
<evidence type="ECO:0000313" key="10">
    <source>
        <dbReference type="Proteomes" id="UP001321486"/>
    </source>
</evidence>
<evidence type="ECO:0000256" key="1">
    <source>
        <dbReference type="ARBA" id="ARBA00010641"/>
    </source>
</evidence>
<dbReference type="Gene3D" id="1.10.1740.10">
    <property type="match status" value="1"/>
</dbReference>
<protein>
    <recommendedName>
        <fullName evidence="11">Sigma-70 family RNA polymerase sigma factor</fullName>
    </recommendedName>
</protein>
<dbReference type="InterPro" id="IPR013249">
    <property type="entry name" value="RNA_pol_sigma70_r4_t2"/>
</dbReference>
<evidence type="ECO:0000256" key="2">
    <source>
        <dbReference type="ARBA" id="ARBA00023015"/>
    </source>
</evidence>
<dbReference type="InterPro" id="IPR013325">
    <property type="entry name" value="RNA_pol_sigma_r2"/>
</dbReference>
<feature type="region of interest" description="Disordered" evidence="6">
    <location>
        <begin position="1"/>
        <end position="28"/>
    </location>
</feature>
<dbReference type="Proteomes" id="UP001321486">
    <property type="component" value="Chromosome"/>
</dbReference>
<reference evidence="10" key="1">
    <citation type="journal article" date="2019" name="Int. J. Syst. Evol. Microbiol.">
        <title>The Global Catalogue of Microorganisms (GCM) 10K type strain sequencing project: providing services to taxonomists for standard genome sequencing and annotation.</title>
        <authorList>
            <consortium name="The Broad Institute Genomics Platform"/>
            <consortium name="The Broad Institute Genome Sequencing Center for Infectious Disease"/>
            <person name="Wu L."/>
            <person name="Ma J."/>
        </authorList>
    </citation>
    <scope>NUCLEOTIDE SEQUENCE [LARGE SCALE GENOMIC DNA]</scope>
    <source>
        <strain evidence="10">NBRC 108728</strain>
    </source>
</reference>